<dbReference type="PROSITE" id="PS51722">
    <property type="entry name" value="G_TR_2"/>
    <property type="match status" value="1"/>
</dbReference>
<comment type="caution">
    <text evidence="7">The sequence shown here is derived from an EMBL/GenBank/DDBJ whole genome shotgun (WGS) entry which is preliminary data.</text>
</comment>
<dbReference type="GO" id="GO:0032790">
    <property type="term" value="P:ribosome disassembly"/>
    <property type="evidence" value="ECO:0007669"/>
    <property type="project" value="TreeGrafter"/>
</dbReference>
<dbReference type="InterPro" id="IPR009000">
    <property type="entry name" value="Transl_B-barrel_sf"/>
</dbReference>
<dbReference type="InterPro" id="IPR000795">
    <property type="entry name" value="T_Tr_GTP-bd_dom"/>
</dbReference>
<dbReference type="SUPFAM" id="SSF54980">
    <property type="entry name" value="EF-G C-terminal domain-like"/>
    <property type="match status" value="2"/>
</dbReference>
<dbReference type="InterPro" id="IPR035647">
    <property type="entry name" value="EFG_III/V"/>
</dbReference>
<sequence length="742" mass="83442">MYQLLKTYNVVLKVHSKLFQNLYKQNFQIRWNSKNVKTEDIKKIRNIGIIAHIDAGKTTTTERMLFYSGFTNMMGEVHDGDTVMDYMVQERERGITITSAAITFNWKNHKINLIDTPGHVDFTFEVERSLSALDGAIVILDASAGVEVQTLKVWEQANRYGVPCIIYLNKLDKPAADIEMCLQSIKNKLKIKPLKLHIPIGSAKKFSGMYDILTLKKHEWDLQNIGKDGRNFTTQNLDNELENSSLKFINKEREKIIEDIADLDDIIADKYLTQGTSALNVADLQAALRNITLKRTAIPVLCGSSYKNVAVQLLMDAVINYLPDPSERNRDFVQCDSNELCALAFKIIHNKNKEPLTFLRLYSGTIKSGQKIYNKNRENYEKIGKLMIPLADDFKEVPLSLAGNIVAVTNLKDVITGDLLFSSPSAATKVSFKNKAIDSSIGSLIQVPNPVFFCTIEPSSVGFQKRLDFALQCLQREDPTFQVEFDEAIGQTIILGMGELHIDIIKERIRVEYGIEAYLGPLQVAYRETLSKTVENTHILDKNISGSKHFVKVSLKLYPQEQSKMKVNVIVTKENDLGKIRTDYLKAINSGVKSSLNNGPILNFPVIDIGIDLLWLQVGKGTSLAMISAAAAQCITAALRQSEMHLLEPVMNLSIVVNKGYAGRVLNDLSQKRSQILNMEMREDVEIIEARTPLSELKGYSTELRAITSGTCSFTLEFESYQKMDQNEQARTIEEVTGFAPR</sequence>
<dbReference type="InterPro" id="IPR020568">
    <property type="entry name" value="Ribosomal_Su5_D2-typ_SF"/>
</dbReference>
<dbReference type="InterPro" id="IPR005517">
    <property type="entry name" value="Transl_elong_EFG/EF2_IV"/>
</dbReference>
<dbReference type="SMART" id="SM00838">
    <property type="entry name" value="EFG_C"/>
    <property type="match status" value="1"/>
</dbReference>
<dbReference type="GO" id="GO:0003746">
    <property type="term" value="F:translation elongation factor activity"/>
    <property type="evidence" value="ECO:0007669"/>
    <property type="project" value="UniProtKB-KW"/>
</dbReference>
<dbReference type="SMART" id="SM00889">
    <property type="entry name" value="EFG_IV"/>
    <property type="match status" value="1"/>
</dbReference>
<name>A0A8X6Y206_9ARAC</name>
<dbReference type="CDD" id="cd03713">
    <property type="entry name" value="EFG_mtEFG_C"/>
    <property type="match status" value="1"/>
</dbReference>
<dbReference type="Pfam" id="PF03764">
    <property type="entry name" value="EFG_IV"/>
    <property type="match status" value="1"/>
</dbReference>
<dbReference type="InterPro" id="IPR009022">
    <property type="entry name" value="EFG_III"/>
</dbReference>
<dbReference type="CDD" id="cd16262">
    <property type="entry name" value="EFG_III"/>
    <property type="match status" value="1"/>
</dbReference>
<dbReference type="InterPro" id="IPR035649">
    <property type="entry name" value="EFG_V"/>
</dbReference>
<dbReference type="Gene3D" id="3.30.70.870">
    <property type="entry name" value="Elongation Factor G (Translational Gtpase), domain 3"/>
    <property type="match status" value="1"/>
</dbReference>
<keyword evidence="2" id="KW-0251">Elongation factor</keyword>
<dbReference type="FunFam" id="3.40.50.300:FF:000514">
    <property type="entry name" value="Ribosome-releasing factor 2, mitochondrial"/>
    <property type="match status" value="1"/>
</dbReference>
<dbReference type="SUPFAM" id="SSF50447">
    <property type="entry name" value="Translation proteins"/>
    <property type="match status" value="1"/>
</dbReference>
<reference evidence="7" key="1">
    <citation type="submission" date="2020-08" db="EMBL/GenBank/DDBJ databases">
        <title>Multicomponent nature underlies the extraordinary mechanical properties of spider dragline silk.</title>
        <authorList>
            <person name="Kono N."/>
            <person name="Nakamura H."/>
            <person name="Mori M."/>
            <person name="Yoshida Y."/>
            <person name="Ohtoshi R."/>
            <person name="Malay A.D."/>
            <person name="Moran D.A.P."/>
            <person name="Tomita M."/>
            <person name="Numata K."/>
            <person name="Arakawa K."/>
        </authorList>
    </citation>
    <scope>NUCLEOTIDE SEQUENCE</scope>
</reference>
<gene>
    <name evidence="7" type="primary">gfm2</name>
    <name evidence="7" type="ORF">TNIN_464891</name>
</gene>
<evidence type="ECO:0000256" key="1">
    <source>
        <dbReference type="ARBA" id="ARBA00022741"/>
    </source>
</evidence>
<dbReference type="FunFam" id="3.30.70.240:FF:000001">
    <property type="entry name" value="Elongation factor G"/>
    <property type="match status" value="1"/>
</dbReference>
<evidence type="ECO:0000259" key="6">
    <source>
        <dbReference type="PROSITE" id="PS51722"/>
    </source>
</evidence>
<dbReference type="EMBL" id="BMAV01013654">
    <property type="protein sequence ID" value="GFY61451.1"/>
    <property type="molecule type" value="Genomic_DNA"/>
</dbReference>
<evidence type="ECO:0000256" key="3">
    <source>
        <dbReference type="ARBA" id="ARBA00022917"/>
    </source>
</evidence>
<dbReference type="FunFam" id="3.30.70.870:FF:000001">
    <property type="entry name" value="Elongation factor G"/>
    <property type="match status" value="1"/>
</dbReference>
<keyword evidence="8" id="KW-1185">Reference proteome</keyword>
<dbReference type="InterPro" id="IPR041095">
    <property type="entry name" value="EFG_II"/>
</dbReference>
<dbReference type="GO" id="GO:0032543">
    <property type="term" value="P:mitochondrial translation"/>
    <property type="evidence" value="ECO:0007669"/>
    <property type="project" value="TreeGrafter"/>
</dbReference>
<dbReference type="PRINTS" id="PR00315">
    <property type="entry name" value="ELONGATNFCT"/>
</dbReference>
<dbReference type="InterPro" id="IPR000640">
    <property type="entry name" value="EFG_V-like"/>
</dbReference>
<keyword evidence="5" id="KW-0342">GTP-binding</keyword>
<keyword evidence="4" id="KW-0496">Mitochondrion</keyword>
<evidence type="ECO:0000256" key="5">
    <source>
        <dbReference type="ARBA" id="ARBA00023134"/>
    </source>
</evidence>
<dbReference type="InterPro" id="IPR005225">
    <property type="entry name" value="Small_GTP-bd"/>
</dbReference>
<dbReference type="InterPro" id="IPR014721">
    <property type="entry name" value="Ribsml_uS5_D2-typ_fold_subgr"/>
</dbReference>
<organism evidence="7 8">
    <name type="scientific">Trichonephila inaurata madagascariensis</name>
    <dbReference type="NCBI Taxonomy" id="2747483"/>
    <lineage>
        <taxon>Eukaryota</taxon>
        <taxon>Metazoa</taxon>
        <taxon>Ecdysozoa</taxon>
        <taxon>Arthropoda</taxon>
        <taxon>Chelicerata</taxon>
        <taxon>Arachnida</taxon>
        <taxon>Araneae</taxon>
        <taxon>Araneomorphae</taxon>
        <taxon>Entelegynae</taxon>
        <taxon>Araneoidea</taxon>
        <taxon>Nephilidae</taxon>
        <taxon>Trichonephila</taxon>
        <taxon>Trichonephila inaurata</taxon>
    </lineage>
</organism>
<dbReference type="PROSITE" id="PS00301">
    <property type="entry name" value="G_TR_1"/>
    <property type="match status" value="1"/>
</dbReference>
<dbReference type="GO" id="GO:0005525">
    <property type="term" value="F:GTP binding"/>
    <property type="evidence" value="ECO:0007669"/>
    <property type="project" value="UniProtKB-KW"/>
</dbReference>
<dbReference type="Pfam" id="PF00679">
    <property type="entry name" value="EFG_C"/>
    <property type="match status" value="1"/>
</dbReference>
<dbReference type="SUPFAM" id="SSF54211">
    <property type="entry name" value="Ribosomal protein S5 domain 2-like"/>
    <property type="match status" value="1"/>
</dbReference>
<dbReference type="AlphaFoldDB" id="A0A8X6Y206"/>
<accession>A0A8X6Y206</accession>
<evidence type="ECO:0000313" key="8">
    <source>
        <dbReference type="Proteomes" id="UP000886998"/>
    </source>
</evidence>
<dbReference type="FunFam" id="3.30.230.10:FF:000033">
    <property type="entry name" value="Ribosome-releasing factor 2, mitochondrial"/>
    <property type="match status" value="1"/>
</dbReference>
<evidence type="ECO:0000256" key="2">
    <source>
        <dbReference type="ARBA" id="ARBA00022768"/>
    </source>
</evidence>
<proteinExistence type="predicted"/>
<dbReference type="GO" id="GO:0005759">
    <property type="term" value="C:mitochondrial matrix"/>
    <property type="evidence" value="ECO:0007669"/>
    <property type="project" value="UniProtKB-ARBA"/>
</dbReference>
<dbReference type="Pfam" id="PF00009">
    <property type="entry name" value="GTP_EFTU"/>
    <property type="match status" value="1"/>
</dbReference>
<evidence type="ECO:0000313" key="7">
    <source>
        <dbReference type="EMBL" id="GFY61451.1"/>
    </source>
</evidence>
<dbReference type="OrthoDB" id="198619at2759"/>
<evidence type="ECO:0000256" key="4">
    <source>
        <dbReference type="ARBA" id="ARBA00023128"/>
    </source>
</evidence>
<dbReference type="Gene3D" id="3.40.50.300">
    <property type="entry name" value="P-loop containing nucleotide triphosphate hydrolases"/>
    <property type="match status" value="1"/>
</dbReference>
<dbReference type="Pfam" id="PF14492">
    <property type="entry name" value="EFG_III"/>
    <property type="match status" value="1"/>
</dbReference>
<dbReference type="SUPFAM" id="SSF52540">
    <property type="entry name" value="P-loop containing nucleoside triphosphate hydrolases"/>
    <property type="match status" value="1"/>
</dbReference>
<dbReference type="CDD" id="cd01886">
    <property type="entry name" value="EF-G"/>
    <property type="match status" value="1"/>
</dbReference>
<dbReference type="NCBIfam" id="TIGR00231">
    <property type="entry name" value="small_GTP"/>
    <property type="match status" value="1"/>
</dbReference>
<dbReference type="Pfam" id="PF22042">
    <property type="entry name" value="EF-G_D2"/>
    <property type="match status" value="1"/>
</dbReference>
<dbReference type="PANTHER" id="PTHR43261:SF1">
    <property type="entry name" value="RIBOSOME-RELEASING FACTOR 2, MITOCHONDRIAL"/>
    <property type="match status" value="1"/>
</dbReference>
<dbReference type="InterPro" id="IPR031157">
    <property type="entry name" value="G_TR_CS"/>
</dbReference>
<dbReference type="Gene3D" id="3.30.230.10">
    <property type="match status" value="1"/>
</dbReference>
<protein>
    <submittedName>
        <fullName evidence="7">Ribosome-releasing factor 2, mitochondrial</fullName>
    </submittedName>
</protein>
<dbReference type="InterPro" id="IPR027417">
    <property type="entry name" value="P-loop_NTPase"/>
</dbReference>
<dbReference type="Proteomes" id="UP000886998">
    <property type="component" value="Unassembled WGS sequence"/>
</dbReference>
<feature type="domain" description="Tr-type G" evidence="6">
    <location>
        <begin position="42"/>
        <end position="326"/>
    </location>
</feature>
<dbReference type="InterPro" id="IPR053905">
    <property type="entry name" value="EF-G-like_DII"/>
</dbReference>
<keyword evidence="3" id="KW-0648">Protein biosynthesis</keyword>
<dbReference type="PANTHER" id="PTHR43261">
    <property type="entry name" value="TRANSLATION ELONGATION FACTOR G-RELATED"/>
    <property type="match status" value="1"/>
</dbReference>
<dbReference type="Gene3D" id="2.40.30.10">
    <property type="entry name" value="Translation factors"/>
    <property type="match status" value="1"/>
</dbReference>
<keyword evidence="1" id="KW-0547">Nucleotide-binding</keyword>
<dbReference type="GO" id="GO:0003924">
    <property type="term" value="F:GTPase activity"/>
    <property type="evidence" value="ECO:0007669"/>
    <property type="project" value="InterPro"/>
</dbReference>
<dbReference type="Gene3D" id="3.30.70.240">
    <property type="match status" value="1"/>
</dbReference>